<dbReference type="SMART" id="SM00391">
    <property type="entry name" value="MBD"/>
    <property type="match status" value="1"/>
</dbReference>
<feature type="compositionally biased region" description="Low complexity" evidence="1">
    <location>
        <begin position="149"/>
        <end position="172"/>
    </location>
</feature>
<accession>A0AAD5PR28</accession>
<evidence type="ECO:0000313" key="4">
    <source>
        <dbReference type="Proteomes" id="UP000820818"/>
    </source>
</evidence>
<dbReference type="GO" id="GO:0005634">
    <property type="term" value="C:nucleus"/>
    <property type="evidence" value="ECO:0007669"/>
    <property type="project" value="TreeGrafter"/>
</dbReference>
<evidence type="ECO:0000259" key="2">
    <source>
        <dbReference type="PROSITE" id="PS50982"/>
    </source>
</evidence>
<feature type="region of interest" description="Disordered" evidence="1">
    <location>
        <begin position="189"/>
        <end position="233"/>
    </location>
</feature>
<dbReference type="InterPro" id="IPR016177">
    <property type="entry name" value="DNA-bd_dom_sf"/>
</dbReference>
<dbReference type="Pfam" id="PF01429">
    <property type="entry name" value="MBD"/>
    <property type="match status" value="1"/>
</dbReference>
<feature type="region of interest" description="Disordered" evidence="1">
    <location>
        <begin position="638"/>
        <end position="672"/>
    </location>
</feature>
<evidence type="ECO:0000256" key="1">
    <source>
        <dbReference type="SAM" id="MobiDB-lite"/>
    </source>
</evidence>
<feature type="compositionally biased region" description="Low complexity" evidence="1">
    <location>
        <begin position="785"/>
        <end position="811"/>
    </location>
</feature>
<feature type="compositionally biased region" description="Polar residues" evidence="1">
    <location>
        <begin position="642"/>
        <end position="667"/>
    </location>
</feature>
<feature type="region of interest" description="Disordered" evidence="1">
    <location>
        <begin position="251"/>
        <end position="276"/>
    </location>
</feature>
<feature type="region of interest" description="Disordered" evidence="1">
    <location>
        <begin position="398"/>
        <end position="417"/>
    </location>
</feature>
<dbReference type="GO" id="GO:0003677">
    <property type="term" value="F:DNA binding"/>
    <property type="evidence" value="ECO:0007669"/>
    <property type="project" value="InterPro"/>
</dbReference>
<feature type="region of interest" description="Disordered" evidence="1">
    <location>
        <begin position="147"/>
        <end position="172"/>
    </location>
</feature>
<proteinExistence type="predicted"/>
<dbReference type="PROSITE" id="PS50982">
    <property type="entry name" value="MBD"/>
    <property type="match status" value="1"/>
</dbReference>
<feature type="region of interest" description="Disordered" evidence="1">
    <location>
        <begin position="785"/>
        <end position="888"/>
    </location>
</feature>
<dbReference type="InterPro" id="IPR001739">
    <property type="entry name" value="Methyl_CpG_DNA-bd"/>
</dbReference>
<dbReference type="PANTHER" id="PTHR16112">
    <property type="entry name" value="METHYL-CPG BINDING PROTEIN, DROSOPHILA"/>
    <property type="match status" value="1"/>
</dbReference>
<feature type="region of interest" description="Disordered" evidence="1">
    <location>
        <begin position="544"/>
        <end position="603"/>
    </location>
</feature>
<feature type="compositionally biased region" description="Low complexity" evidence="1">
    <location>
        <begin position="871"/>
        <end position="888"/>
    </location>
</feature>
<feature type="compositionally biased region" description="Low complexity" evidence="1">
    <location>
        <begin position="1061"/>
        <end position="1079"/>
    </location>
</feature>
<feature type="compositionally biased region" description="Low complexity" evidence="1">
    <location>
        <begin position="189"/>
        <end position="203"/>
    </location>
</feature>
<keyword evidence="4" id="KW-1185">Reference proteome</keyword>
<feature type="region of interest" description="Disordered" evidence="1">
    <location>
        <begin position="1241"/>
        <end position="1272"/>
    </location>
</feature>
<dbReference type="Proteomes" id="UP000820818">
    <property type="component" value="Linkage Group LG8"/>
</dbReference>
<feature type="compositionally biased region" description="Pro residues" evidence="1">
    <location>
        <begin position="812"/>
        <end position="824"/>
    </location>
</feature>
<evidence type="ECO:0000313" key="3">
    <source>
        <dbReference type="EMBL" id="KAI9553859.1"/>
    </source>
</evidence>
<gene>
    <name evidence="3" type="ORF">GHT06_019129</name>
</gene>
<dbReference type="SUPFAM" id="SSF54171">
    <property type="entry name" value="DNA-binding domain"/>
    <property type="match status" value="1"/>
</dbReference>
<sequence>MAGPSPGSLVSSGQNGSLHNVLFYLPQNGNGNQFANEACHNQHGGTLNHLSYMQTSHNRYRPDPGLNKVHCFPSDNPYSCDRDTNGSYWSYQQQQWNQWNQNDYNHSESLGFKSCWMQQQQQQTMQQRQAIQNNNPSCMGFNPQYNHMHQQQQQQLQHLHQQQIQPQQQQHLLQQSGYRNNVMATVTVQSSAGSSQSSLSRTPSRCDSVRSESTCESHCSSSLSGGSSAGIEDMTGQQQYGMYQNFSSVPQLQQQQQQAYPQPHLPQHQEHVQQQMQHQQQQQQQCFWPSSHYDVQQQEQQQQQMDYFRQQQQMQQQQQHYYRQHQVIQQQQQVNCYWPRESPPACHQQPQQQQQQHRQFTCVNPAVPAVDHQPIVIETPACSSSPIVADTTTSMISSSPLPVPSSSSPPVTSHYNHPATPVESMECVPALGCDPPAGITTTDESIESSSSVDIANTAADANANVNTTTTTIVSATTTSVPAGWTREISAGCVIYISPSGCRLSSLNDAANYVQRNGTCKCGLPCPLRLPHVFNFDPSVASNSETSLEARPTCCHKKPQDGTTDKTTPTTSAPTTTVTTATSKAAVKRKKSGNGTNSKTGKTLKPLAVVQQPVQQPHQQALLFRRSPCPNVDVRQIPLEQNRPPTGSLLPQTRPTQATTGNNSNNGPTFFEDPSAYLAQQTVLLQSSLQNSGTTSVASPVPESTPAVVAAPTTAETAEAEQTQEELLGDLLDCIPDSMEEVLDRQKDVAAAAEAAAQAEKAANLVKQAAAAAAVAARQQQQQQTATTQQQTTTTTQQKSHKLPSVPVSLAPAPAPIRSKPPPLAIRPATPASAARSRARAAETTSKSTKSRSPRRTHHQPIQIQSNAKVLQPAQLPQQQLQQQQQQQQFIHQQQQHQFWPALSAPNIGPLRTASFPFVSYHSAVGPATATPIFSTAALRPGNLPMTFLTSAATHPANPAHATNVFNQALPVLTTRPALGPSGQVVHVLTTPGPMLAAAPLATEPSNAVPILTVGPMNPTSHPNNNNNNNSRGLTRTGKKRKSTPQTVASILQQGAQLAAMTQQQLHQPQQQQQHHHQATTLTLSQEPLLYNVQNFQQIQPQQTIQTLALMPDGKTYVVVNSQPAPVAPQPTHQQNTGGHWLLSPRPANIAPAGQPVNVFCTTQTGPGGATTFVLNGASAPTHQVLQLQDGTLVQTTTTEQPNLLANYGGLFIRCPSTPNGAQIFSTTSPAAANVRTIPLPIPIAPGRSPGRSPDSSSILPDGGMVTSSSTTNTGNTSLVACGEATPPSQTPSLSASSSLAVRTAHPSPVVQSSQIDSCVQEVETDQQHAQQGATEAAKSKSVTIEFNNNNSTTATLTATAVQHWLKPDMITNASQIVAG</sequence>
<dbReference type="GO" id="GO:0010369">
    <property type="term" value="C:chromocenter"/>
    <property type="evidence" value="ECO:0007669"/>
    <property type="project" value="TreeGrafter"/>
</dbReference>
<dbReference type="EMBL" id="WJBH02000008">
    <property type="protein sequence ID" value="KAI9553859.1"/>
    <property type="molecule type" value="Genomic_DNA"/>
</dbReference>
<feature type="domain" description="MBD" evidence="2">
    <location>
        <begin position="470"/>
        <end position="540"/>
    </location>
</feature>
<feature type="compositionally biased region" description="Polar residues" evidence="1">
    <location>
        <begin position="859"/>
        <end position="868"/>
    </location>
</feature>
<feature type="region of interest" description="Disordered" evidence="1">
    <location>
        <begin position="1059"/>
        <end position="1079"/>
    </location>
</feature>
<organism evidence="3 4">
    <name type="scientific">Daphnia sinensis</name>
    <dbReference type="NCBI Taxonomy" id="1820382"/>
    <lineage>
        <taxon>Eukaryota</taxon>
        <taxon>Metazoa</taxon>
        <taxon>Ecdysozoa</taxon>
        <taxon>Arthropoda</taxon>
        <taxon>Crustacea</taxon>
        <taxon>Branchiopoda</taxon>
        <taxon>Diplostraca</taxon>
        <taxon>Cladocera</taxon>
        <taxon>Anomopoda</taxon>
        <taxon>Daphniidae</taxon>
        <taxon>Daphnia</taxon>
        <taxon>Daphnia similis group</taxon>
    </lineage>
</organism>
<feature type="compositionally biased region" description="Low complexity" evidence="1">
    <location>
        <begin position="693"/>
        <end position="714"/>
    </location>
</feature>
<dbReference type="PANTHER" id="PTHR16112:SF16">
    <property type="entry name" value="SIX-BANDED, ISOFORM H"/>
    <property type="match status" value="1"/>
</dbReference>
<feature type="compositionally biased region" description="Low complexity" evidence="1">
    <location>
        <begin position="216"/>
        <end position="226"/>
    </location>
</feature>
<protein>
    <recommendedName>
        <fullName evidence="2">MBD domain-containing protein</fullName>
    </recommendedName>
</protein>
<dbReference type="GO" id="GO:0003682">
    <property type="term" value="F:chromatin binding"/>
    <property type="evidence" value="ECO:0007669"/>
    <property type="project" value="TreeGrafter"/>
</dbReference>
<feature type="region of interest" description="Disordered" evidence="1">
    <location>
        <begin position="691"/>
        <end position="714"/>
    </location>
</feature>
<feature type="region of interest" description="Disordered" evidence="1">
    <location>
        <begin position="1016"/>
        <end position="1047"/>
    </location>
</feature>
<comment type="caution">
    <text evidence="3">The sequence shown here is derived from an EMBL/GenBank/DDBJ whole genome shotgun (WGS) entry which is preliminary data.</text>
</comment>
<feature type="compositionally biased region" description="Basic residues" evidence="1">
    <location>
        <begin position="848"/>
        <end position="858"/>
    </location>
</feature>
<reference evidence="3 4" key="1">
    <citation type="submission" date="2022-05" db="EMBL/GenBank/DDBJ databases">
        <title>A multi-omics perspective on studying reproductive biology in Daphnia sinensis.</title>
        <authorList>
            <person name="Jia J."/>
        </authorList>
    </citation>
    <scope>NUCLEOTIDE SEQUENCE [LARGE SCALE GENOMIC DNA]</scope>
    <source>
        <strain evidence="3 4">WSL</strain>
    </source>
</reference>
<feature type="compositionally biased region" description="Low complexity" evidence="1">
    <location>
        <begin position="398"/>
        <end position="413"/>
    </location>
</feature>
<name>A0AAD5PR28_9CRUS</name>
<feature type="compositionally biased region" description="Low complexity" evidence="1">
    <location>
        <begin position="1245"/>
        <end position="1257"/>
    </location>
</feature>
<feature type="compositionally biased region" description="Low complexity" evidence="1">
    <location>
        <begin position="564"/>
        <end position="584"/>
    </location>
</feature>
<feature type="compositionally biased region" description="Low complexity" evidence="1">
    <location>
        <begin position="826"/>
        <end position="847"/>
    </location>
</feature>